<dbReference type="PANTHER" id="PTHR34988">
    <property type="entry name" value="PROTEIN, PUTATIVE-RELATED"/>
    <property type="match status" value="1"/>
</dbReference>
<evidence type="ECO:0000313" key="2">
    <source>
        <dbReference type="EMBL" id="KKQ73605.1"/>
    </source>
</evidence>
<organism evidence="2 3">
    <name type="scientific">Berkelbacteria bacterium GW2011_GWB1_38_5</name>
    <dbReference type="NCBI Taxonomy" id="1618336"/>
    <lineage>
        <taxon>Bacteria</taxon>
        <taxon>Candidatus Berkelbacteria</taxon>
    </lineage>
</organism>
<dbReference type="SUPFAM" id="SSF117856">
    <property type="entry name" value="AF0104/ALDC/Ptd012-like"/>
    <property type="match status" value="1"/>
</dbReference>
<comment type="caution">
    <text evidence="2">The sequence shown here is derived from an EMBL/GenBank/DDBJ whole genome shotgun (WGS) entry which is preliminary data.</text>
</comment>
<dbReference type="EMBL" id="LBUX01000031">
    <property type="protein sequence ID" value="KKQ73605.1"/>
    <property type="molecule type" value="Genomic_DNA"/>
</dbReference>
<feature type="domain" description="PPC" evidence="1">
    <location>
        <begin position="1"/>
        <end position="137"/>
    </location>
</feature>
<dbReference type="AlphaFoldDB" id="A0A0G0KDQ4"/>
<dbReference type="Proteomes" id="UP000034498">
    <property type="component" value="Unassembled WGS sequence"/>
</dbReference>
<evidence type="ECO:0000259" key="1">
    <source>
        <dbReference type="PROSITE" id="PS51742"/>
    </source>
</evidence>
<gene>
    <name evidence="2" type="ORF">US94_C0031G0007</name>
</gene>
<dbReference type="STRING" id="1618336.US94_C0031G0007"/>
<dbReference type="PROSITE" id="PS51742">
    <property type="entry name" value="PPC"/>
    <property type="match status" value="1"/>
</dbReference>
<dbReference type="Pfam" id="PF03479">
    <property type="entry name" value="PCC"/>
    <property type="match status" value="1"/>
</dbReference>
<dbReference type="Gene3D" id="3.30.1330.80">
    <property type="entry name" value="Hypothetical protein, similar to alpha- acetolactate decarboxylase, domain 2"/>
    <property type="match status" value="1"/>
</dbReference>
<reference evidence="2 3" key="1">
    <citation type="journal article" date="2015" name="Nature">
        <title>rRNA introns, odd ribosomes, and small enigmatic genomes across a large radiation of phyla.</title>
        <authorList>
            <person name="Brown C.T."/>
            <person name="Hug L.A."/>
            <person name="Thomas B.C."/>
            <person name="Sharon I."/>
            <person name="Castelle C.J."/>
            <person name="Singh A."/>
            <person name="Wilkins M.J."/>
            <person name="Williams K.H."/>
            <person name="Banfield J.F."/>
        </authorList>
    </citation>
    <scope>NUCLEOTIDE SEQUENCE [LARGE SCALE GENOMIC DNA]</scope>
</reference>
<name>A0A0G0KDQ4_9BACT</name>
<proteinExistence type="predicted"/>
<sequence length="137" mass="15070">MKLTNIYVFRVKPDQELSEAILKYCQAKKISSAIVFSIIGSAKNVELGFLKKLPGKFIKKKFQGPLEIVNGSGTIAQKGDQTLLHAHIQISSEKKSIGGHLISAKIFSTAEVVIGEVDQAIKRVNDKYTGLNELKIE</sequence>
<dbReference type="InterPro" id="IPR005175">
    <property type="entry name" value="PPC_dom"/>
</dbReference>
<accession>A0A0G0KDQ4</accession>
<dbReference type="CDD" id="cd11378">
    <property type="entry name" value="DUF296"/>
    <property type="match status" value="1"/>
</dbReference>
<evidence type="ECO:0000313" key="3">
    <source>
        <dbReference type="Proteomes" id="UP000034498"/>
    </source>
</evidence>
<dbReference type="PANTHER" id="PTHR34988:SF1">
    <property type="entry name" value="DNA-BINDING PROTEIN"/>
    <property type="match status" value="1"/>
</dbReference>
<protein>
    <recommendedName>
        <fullName evidence="1">PPC domain-containing protein</fullName>
    </recommendedName>
</protein>